<evidence type="ECO:0000256" key="2">
    <source>
        <dbReference type="SAM" id="SignalP"/>
    </source>
</evidence>
<dbReference type="EMBL" id="JABEOV010000006">
    <property type="protein sequence ID" value="NNG52674.1"/>
    <property type="molecule type" value="Genomic_DNA"/>
</dbReference>
<comment type="caution">
    <text evidence="4">The sequence shown here is derived from an EMBL/GenBank/DDBJ whole genome shotgun (WGS) entry which is preliminary data.</text>
</comment>
<sequence length="163" mass="17654">MVLGRKSLAAAMFAGLMALGGCTDGYGYSGVSVGAGYGGGYAPGYYGGGYGYAPSYFGWYDNFYYPGTGVYVYDRYRRPYRWNDGQRAYWEGRRGSWGGGPIRDQWRGWGRGGWRGDVPGGWRGNGAVRPAPPPPPRAEGWRGGNRGTPGGWRGGRPGGRGRR</sequence>
<gene>
    <name evidence="3" type="ORF">HKX05_04855</name>
    <name evidence="4" type="ORF">HLV41_10215</name>
</gene>
<dbReference type="PROSITE" id="PS51257">
    <property type="entry name" value="PROKAR_LIPOPROTEIN"/>
    <property type="match status" value="1"/>
</dbReference>
<dbReference type="RefSeq" id="WP_082795007.1">
    <property type="nucleotide sequence ID" value="NZ_JABEOV010000006.1"/>
</dbReference>
<evidence type="ECO:0000313" key="6">
    <source>
        <dbReference type="Proteomes" id="UP000557656"/>
    </source>
</evidence>
<evidence type="ECO:0000313" key="3">
    <source>
        <dbReference type="EMBL" id="NNG52674.1"/>
    </source>
</evidence>
<dbReference type="GeneID" id="78486281"/>
<dbReference type="Proteomes" id="UP000557656">
    <property type="component" value="Unassembled WGS sequence"/>
</dbReference>
<keyword evidence="6" id="KW-1185">Reference proteome</keyword>
<dbReference type="Proteomes" id="UP000531581">
    <property type="component" value="Unassembled WGS sequence"/>
</dbReference>
<dbReference type="EMBL" id="JABYQV010000006">
    <property type="protein sequence ID" value="NVP31417.1"/>
    <property type="molecule type" value="Genomic_DNA"/>
</dbReference>
<feature type="signal peptide" evidence="2">
    <location>
        <begin position="1"/>
        <end position="20"/>
    </location>
</feature>
<feature type="region of interest" description="Disordered" evidence="1">
    <location>
        <begin position="120"/>
        <end position="163"/>
    </location>
</feature>
<name>A0A7Y7QVE8_9SPHN</name>
<evidence type="ECO:0008006" key="7">
    <source>
        <dbReference type="Google" id="ProtNLM"/>
    </source>
</evidence>
<evidence type="ECO:0000313" key="5">
    <source>
        <dbReference type="Proteomes" id="UP000531581"/>
    </source>
</evidence>
<feature type="chain" id="PRO_5030548489" description="Peptidase" evidence="2">
    <location>
        <begin position="21"/>
        <end position="163"/>
    </location>
</feature>
<reference evidence="5 6" key="1">
    <citation type="submission" date="2020-05" db="EMBL/GenBank/DDBJ databases">
        <title>Draft Genome Sequences of Sphingomonas sp. Isolated from the International Space Station.</title>
        <authorList>
            <person name="Bijlani S."/>
            <person name="Singh N.K."/>
            <person name="Mason C.E."/>
            <person name="Wang C.C."/>
            <person name="Venkateswaran K."/>
        </authorList>
    </citation>
    <scope>NUCLEOTIDE SEQUENCE [LARGE SCALE GENOMIC DNA]</scope>
    <source>
        <strain evidence="3 6">IIF7SW-B5</strain>
        <strain evidence="4">ISS-IIF7SWP</strain>
    </source>
</reference>
<feature type="compositionally biased region" description="Gly residues" evidence="1">
    <location>
        <begin position="141"/>
        <end position="163"/>
    </location>
</feature>
<dbReference type="AlphaFoldDB" id="A0A7Y7QVE8"/>
<keyword evidence="2" id="KW-0732">Signal</keyword>
<protein>
    <recommendedName>
        <fullName evidence="7">Peptidase</fullName>
    </recommendedName>
</protein>
<accession>A0A7Y7QVE8</accession>
<evidence type="ECO:0000313" key="4">
    <source>
        <dbReference type="EMBL" id="NVP31417.1"/>
    </source>
</evidence>
<proteinExistence type="predicted"/>
<organism evidence="4 5">
    <name type="scientific">Sphingomonas sanguinis</name>
    <dbReference type="NCBI Taxonomy" id="33051"/>
    <lineage>
        <taxon>Bacteria</taxon>
        <taxon>Pseudomonadati</taxon>
        <taxon>Pseudomonadota</taxon>
        <taxon>Alphaproteobacteria</taxon>
        <taxon>Sphingomonadales</taxon>
        <taxon>Sphingomonadaceae</taxon>
        <taxon>Sphingomonas</taxon>
    </lineage>
</organism>
<evidence type="ECO:0000256" key="1">
    <source>
        <dbReference type="SAM" id="MobiDB-lite"/>
    </source>
</evidence>